<dbReference type="PROSITE" id="PS51257">
    <property type="entry name" value="PROKAR_LIPOPROTEIN"/>
    <property type="match status" value="1"/>
</dbReference>
<gene>
    <name evidence="2" type="ORF">KDK92_16730</name>
</gene>
<evidence type="ECO:0000256" key="1">
    <source>
        <dbReference type="SAM" id="MobiDB-lite"/>
    </source>
</evidence>
<protein>
    <submittedName>
        <fullName evidence="2">Uncharacterized protein</fullName>
    </submittedName>
</protein>
<accession>A0A9J6P6G0</accession>
<proteinExistence type="predicted"/>
<comment type="caution">
    <text evidence="2">The sequence shown here is derived from an EMBL/GenBank/DDBJ whole genome shotgun (WGS) entry which is preliminary data.</text>
</comment>
<dbReference type="EMBL" id="JAGSOJ010000003">
    <property type="protein sequence ID" value="MCM1991381.1"/>
    <property type="molecule type" value="Genomic_DNA"/>
</dbReference>
<reference evidence="2" key="2">
    <citation type="submission" date="2021-04" db="EMBL/GenBank/DDBJ databases">
        <authorList>
            <person name="Dong X."/>
        </authorList>
    </citation>
    <scope>NUCLEOTIDE SEQUENCE</scope>
    <source>
        <strain evidence="2">ZWT</strain>
    </source>
</reference>
<evidence type="ECO:0000313" key="3">
    <source>
        <dbReference type="Proteomes" id="UP001056429"/>
    </source>
</evidence>
<dbReference type="Proteomes" id="UP001056429">
    <property type="component" value="Unassembled WGS sequence"/>
</dbReference>
<sequence>MRKTASILIVIILLIVTGCSNKEVIKHNYTYKGENELWTVEYKVNGTVTFTEKNGKTECESNSNKILTVNYKKDLSELSSVKHLEISYESSAGGGKSNLDFNDNPPNEKTYTLKSGGTGAIENKDEIIKVNITIDGKAQTIELKNVQ</sequence>
<feature type="region of interest" description="Disordered" evidence="1">
    <location>
        <begin position="90"/>
        <end position="116"/>
    </location>
</feature>
<reference evidence="2" key="1">
    <citation type="journal article" date="2021" name="mSystems">
        <title>Bacteria and Archaea Synergistically Convert Glycine Betaine to Biogenic Methane in the Formosa Cold Seep of the South China Sea.</title>
        <authorList>
            <person name="Li L."/>
            <person name="Zhang W."/>
            <person name="Zhang S."/>
            <person name="Song L."/>
            <person name="Sun Q."/>
            <person name="Zhang H."/>
            <person name="Xiang H."/>
            <person name="Dong X."/>
        </authorList>
    </citation>
    <scope>NUCLEOTIDE SEQUENCE</scope>
    <source>
        <strain evidence="2">ZWT</strain>
    </source>
</reference>
<feature type="compositionally biased region" description="Polar residues" evidence="1">
    <location>
        <begin position="99"/>
        <end position="115"/>
    </location>
</feature>
<name>A0A9J6P6G0_9CLOT</name>
<organism evidence="2 3">
    <name type="scientific">Oceanirhabdus seepicola</name>
    <dbReference type="NCBI Taxonomy" id="2828781"/>
    <lineage>
        <taxon>Bacteria</taxon>
        <taxon>Bacillati</taxon>
        <taxon>Bacillota</taxon>
        <taxon>Clostridia</taxon>
        <taxon>Eubacteriales</taxon>
        <taxon>Clostridiaceae</taxon>
        <taxon>Oceanirhabdus</taxon>
    </lineage>
</organism>
<evidence type="ECO:0000313" key="2">
    <source>
        <dbReference type="EMBL" id="MCM1991381.1"/>
    </source>
</evidence>
<dbReference type="AlphaFoldDB" id="A0A9J6P6G0"/>
<keyword evidence="3" id="KW-1185">Reference proteome</keyword>